<sequence>MAENNRDTHVTRETHVEKSRGSGMAFIVGGLVVAVLVIAYFLFAGGAGDMGAGTGGEAGGDTNVTVEAPEASASSGAASDGAGEGGGDAAADADTSGGSEGSASTD</sequence>
<gene>
    <name evidence="3" type="ORF">C8N44_11676</name>
</gene>
<feature type="compositionally biased region" description="Low complexity" evidence="1">
    <location>
        <begin position="71"/>
        <end position="81"/>
    </location>
</feature>
<evidence type="ECO:0000256" key="1">
    <source>
        <dbReference type="SAM" id="MobiDB-lite"/>
    </source>
</evidence>
<feature type="transmembrane region" description="Helical" evidence="2">
    <location>
        <begin position="21"/>
        <end position="43"/>
    </location>
</feature>
<feature type="region of interest" description="Disordered" evidence="1">
    <location>
        <begin position="51"/>
        <end position="106"/>
    </location>
</feature>
<accession>A0A2T6ARQ1</accession>
<dbReference type="RefSeq" id="WP_107977306.1">
    <property type="nucleotide sequence ID" value="NZ_BMEZ01000017.1"/>
</dbReference>
<protein>
    <submittedName>
        <fullName evidence="3">Uncharacterized protein</fullName>
    </submittedName>
</protein>
<proteinExistence type="predicted"/>
<feature type="compositionally biased region" description="Low complexity" evidence="1">
    <location>
        <begin position="89"/>
        <end position="106"/>
    </location>
</feature>
<keyword evidence="2" id="KW-1133">Transmembrane helix</keyword>
<keyword evidence="4" id="KW-1185">Reference proteome</keyword>
<dbReference type="Proteomes" id="UP000244069">
    <property type="component" value="Unassembled WGS sequence"/>
</dbReference>
<evidence type="ECO:0000256" key="2">
    <source>
        <dbReference type="SAM" id="Phobius"/>
    </source>
</evidence>
<comment type="caution">
    <text evidence="3">The sequence shown here is derived from an EMBL/GenBank/DDBJ whole genome shotgun (WGS) entry which is preliminary data.</text>
</comment>
<keyword evidence="2" id="KW-0472">Membrane</keyword>
<dbReference type="EMBL" id="QBKN01000016">
    <property type="protein sequence ID" value="PTX46499.1"/>
    <property type="molecule type" value="Genomic_DNA"/>
</dbReference>
<organism evidence="3 4">
    <name type="scientific">Allosediminivita pacifica</name>
    <dbReference type="NCBI Taxonomy" id="1267769"/>
    <lineage>
        <taxon>Bacteria</taxon>
        <taxon>Pseudomonadati</taxon>
        <taxon>Pseudomonadota</taxon>
        <taxon>Alphaproteobacteria</taxon>
        <taxon>Rhodobacterales</taxon>
        <taxon>Paracoccaceae</taxon>
        <taxon>Allosediminivita</taxon>
    </lineage>
</organism>
<evidence type="ECO:0000313" key="3">
    <source>
        <dbReference type="EMBL" id="PTX46499.1"/>
    </source>
</evidence>
<reference evidence="3 4" key="1">
    <citation type="submission" date="2018-04" db="EMBL/GenBank/DDBJ databases">
        <title>Genomic Encyclopedia of Archaeal and Bacterial Type Strains, Phase II (KMG-II): from individual species to whole genera.</title>
        <authorList>
            <person name="Goeker M."/>
        </authorList>
    </citation>
    <scope>NUCLEOTIDE SEQUENCE [LARGE SCALE GENOMIC DNA]</scope>
    <source>
        <strain evidence="3 4">DSM 29329</strain>
    </source>
</reference>
<dbReference type="AlphaFoldDB" id="A0A2T6ARQ1"/>
<name>A0A2T6ARQ1_9RHOB</name>
<evidence type="ECO:0000313" key="4">
    <source>
        <dbReference type="Proteomes" id="UP000244069"/>
    </source>
</evidence>
<keyword evidence="2" id="KW-0812">Transmembrane</keyword>